<dbReference type="EMBL" id="HACG01020951">
    <property type="protein sequence ID" value="CEK67816.1"/>
    <property type="molecule type" value="Transcribed_RNA"/>
</dbReference>
<sequence length="61" mass="7014">MPGQSSDLPSDSDSQHVRTLISYQHFILECHSKSIHCLCKNWLNLAEHTHKISHDRDEVST</sequence>
<proteinExistence type="predicted"/>
<protein>
    <submittedName>
        <fullName evidence="1">Uncharacterized protein</fullName>
    </submittedName>
</protein>
<dbReference type="AlphaFoldDB" id="A0A0B6ZIW4"/>
<reference evidence="1" key="1">
    <citation type="submission" date="2014-12" db="EMBL/GenBank/DDBJ databases">
        <title>Insight into the proteome of Arion vulgaris.</title>
        <authorList>
            <person name="Aradska J."/>
            <person name="Bulat T."/>
            <person name="Smidak R."/>
            <person name="Sarate P."/>
            <person name="Gangsoo J."/>
            <person name="Sialana F."/>
            <person name="Bilban M."/>
            <person name="Lubec G."/>
        </authorList>
    </citation>
    <scope>NUCLEOTIDE SEQUENCE</scope>
    <source>
        <tissue evidence="1">Skin</tissue>
    </source>
</reference>
<accession>A0A0B6ZIW4</accession>
<gene>
    <name evidence="1" type="primary">ORF64026</name>
</gene>
<organism evidence="1">
    <name type="scientific">Arion vulgaris</name>
    <dbReference type="NCBI Taxonomy" id="1028688"/>
    <lineage>
        <taxon>Eukaryota</taxon>
        <taxon>Metazoa</taxon>
        <taxon>Spiralia</taxon>
        <taxon>Lophotrochozoa</taxon>
        <taxon>Mollusca</taxon>
        <taxon>Gastropoda</taxon>
        <taxon>Heterobranchia</taxon>
        <taxon>Euthyneura</taxon>
        <taxon>Panpulmonata</taxon>
        <taxon>Eupulmonata</taxon>
        <taxon>Stylommatophora</taxon>
        <taxon>Helicina</taxon>
        <taxon>Arionoidea</taxon>
        <taxon>Arionidae</taxon>
        <taxon>Arion</taxon>
    </lineage>
</organism>
<evidence type="ECO:0000313" key="1">
    <source>
        <dbReference type="EMBL" id="CEK67816.1"/>
    </source>
</evidence>
<name>A0A0B6ZIW4_9EUPU</name>